<proteinExistence type="predicted"/>
<dbReference type="Pfam" id="PF00702">
    <property type="entry name" value="Hydrolase"/>
    <property type="match status" value="1"/>
</dbReference>
<reference evidence="1" key="1">
    <citation type="journal article" date="2014" name="Int. J. Syst. Evol. Microbiol.">
        <title>Complete genome sequence of Corynebacterium casei LMG S-19264T (=DSM 44701T), isolated from a smear-ripened cheese.</title>
        <authorList>
            <consortium name="US DOE Joint Genome Institute (JGI-PGF)"/>
            <person name="Walter F."/>
            <person name="Albersmeier A."/>
            <person name="Kalinowski J."/>
            <person name="Ruckert C."/>
        </authorList>
    </citation>
    <scope>NUCLEOTIDE SEQUENCE</scope>
    <source>
        <strain evidence="1">VKM Ac-1069</strain>
    </source>
</reference>
<accession>A0A9W6L043</accession>
<keyword evidence="2" id="KW-1185">Reference proteome</keyword>
<dbReference type="NCBIfam" id="TIGR01509">
    <property type="entry name" value="HAD-SF-IA-v3"/>
    <property type="match status" value="1"/>
</dbReference>
<dbReference type="InterPro" id="IPR006439">
    <property type="entry name" value="HAD-SF_hydro_IA"/>
</dbReference>
<dbReference type="Proteomes" id="UP001143463">
    <property type="component" value="Unassembled WGS sequence"/>
</dbReference>
<organism evidence="1 2">
    <name type="scientific">Pseudonocardia halophobica</name>
    <dbReference type="NCBI Taxonomy" id="29401"/>
    <lineage>
        <taxon>Bacteria</taxon>
        <taxon>Bacillati</taxon>
        <taxon>Actinomycetota</taxon>
        <taxon>Actinomycetes</taxon>
        <taxon>Pseudonocardiales</taxon>
        <taxon>Pseudonocardiaceae</taxon>
        <taxon>Pseudonocardia</taxon>
    </lineage>
</organism>
<comment type="caution">
    <text evidence="1">The sequence shown here is derived from an EMBL/GenBank/DDBJ whole genome shotgun (WGS) entry which is preliminary data.</text>
</comment>
<evidence type="ECO:0000313" key="1">
    <source>
        <dbReference type="EMBL" id="GLL10335.1"/>
    </source>
</evidence>
<protein>
    <submittedName>
        <fullName evidence="1">Uncharacterized protein</fullName>
    </submittedName>
</protein>
<dbReference type="Gene3D" id="3.40.50.1000">
    <property type="entry name" value="HAD superfamily/HAD-like"/>
    <property type="match status" value="1"/>
</dbReference>
<evidence type="ECO:0000313" key="2">
    <source>
        <dbReference type="Proteomes" id="UP001143463"/>
    </source>
</evidence>
<dbReference type="SUPFAM" id="SSF56784">
    <property type="entry name" value="HAD-like"/>
    <property type="match status" value="1"/>
</dbReference>
<dbReference type="AlphaFoldDB" id="A0A9W6L043"/>
<reference evidence="1" key="2">
    <citation type="submission" date="2023-01" db="EMBL/GenBank/DDBJ databases">
        <authorList>
            <person name="Sun Q."/>
            <person name="Evtushenko L."/>
        </authorList>
    </citation>
    <scope>NUCLEOTIDE SEQUENCE</scope>
    <source>
        <strain evidence="1">VKM Ac-1069</strain>
    </source>
</reference>
<dbReference type="RefSeq" id="WP_051736751.1">
    <property type="nucleotide sequence ID" value="NZ_BAAAUZ010000016.1"/>
</dbReference>
<name>A0A9W6L043_9PSEU</name>
<gene>
    <name evidence="1" type="ORF">GCM10017577_14750</name>
</gene>
<dbReference type="InterPro" id="IPR023214">
    <property type="entry name" value="HAD_sf"/>
</dbReference>
<dbReference type="InterPro" id="IPR036412">
    <property type="entry name" value="HAD-like_sf"/>
</dbReference>
<sequence>MTALLLDVGGVVASVTGMPEPDPRASAIAVGRLGLAAEEIVFVDDMPWNVAGARAAGLRAVQPDLLVPEDACAVARAALGLPMQAGIRS</sequence>
<dbReference type="EMBL" id="BSFQ01000004">
    <property type="protein sequence ID" value="GLL10335.1"/>
    <property type="molecule type" value="Genomic_DNA"/>
</dbReference>